<proteinExistence type="inferred from homology"/>
<evidence type="ECO:0000313" key="7">
    <source>
        <dbReference type="Proteomes" id="UP000245166"/>
    </source>
</evidence>
<comment type="caution">
    <text evidence="6">The sequence shown here is derived from an EMBL/GenBank/DDBJ whole genome shotgun (WGS) entry which is preliminary data.</text>
</comment>
<dbReference type="InterPro" id="IPR003593">
    <property type="entry name" value="AAA+_ATPase"/>
</dbReference>
<gene>
    <name evidence="6" type="ORF">C8046_05815</name>
</gene>
<dbReference type="GO" id="GO:0042626">
    <property type="term" value="F:ATPase-coupled transmembrane transporter activity"/>
    <property type="evidence" value="ECO:0007669"/>
    <property type="project" value="TreeGrafter"/>
</dbReference>
<dbReference type="InterPro" id="IPR017871">
    <property type="entry name" value="ABC_transporter-like_CS"/>
</dbReference>
<dbReference type="InterPro" id="IPR003439">
    <property type="entry name" value="ABC_transporter-like_ATP-bd"/>
</dbReference>
<dbReference type="EMBL" id="PYHR01000002">
    <property type="protein sequence ID" value="PWD50249.1"/>
    <property type="molecule type" value="Genomic_DNA"/>
</dbReference>
<keyword evidence="4 6" id="KW-0067">ATP-binding</keyword>
<dbReference type="PANTHER" id="PTHR43553">
    <property type="entry name" value="HEAVY METAL TRANSPORTER"/>
    <property type="match status" value="1"/>
</dbReference>
<dbReference type="SMART" id="SM00382">
    <property type="entry name" value="AAA"/>
    <property type="match status" value="2"/>
</dbReference>
<keyword evidence="2" id="KW-0813">Transport</keyword>
<dbReference type="PANTHER" id="PTHR43553:SF24">
    <property type="entry name" value="ENERGY-COUPLING FACTOR TRANSPORTER ATP-BINDING PROTEIN ECFA1"/>
    <property type="match status" value="1"/>
</dbReference>
<dbReference type="PROSITE" id="PS50893">
    <property type="entry name" value="ABC_TRANSPORTER_2"/>
    <property type="match status" value="2"/>
</dbReference>
<dbReference type="InterPro" id="IPR027417">
    <property type="entry name" value="P-loop_NTPase"/>
</dbReference>
<keyword evidence="3" id="KW-0547">Nucleotide-binding</keyword>
<evidence type="ECO:0000256" key="2">
    <source>
        <dbReference type="ARBA" id="ARBA00022448"/>
    </source>
</evidence>
<dbReference type="GO" id="GO:0005524">
    <property type="term" value="F:ATP binding"/>
    <property type="evidence" value="ECO:0007669"/>
    <property type="project" value="UniProtKB-KW"/>
</dbReference>
<comment type="similarity">
    <text evidence="1">Belongs to the ABC transporter superfamily.</text>
</comment>
<dbReference type="CDD" id="cd03225">
    <property type="entry name" value="ABC_cobalt_CbiO_domain1"/>
    <property type="match status" value="2"/>
</dbReference>
<evidence type="ECO:0000256" key="1">
    <source>
        <dbReference type="ARBA" id="ARBA00005417"/>
    </source>
</evidence>
<dbReference type="GO" id="GO:0016887">
    <property type="term" value="F:ATP hydrolysis activity"/>
    <property type="evidence" value="ECO:0007669"/>
    <property type="project" value="InterPro"/>
</dbReference>
<feature type="domain" description="ABC transporter" evidence="5">
    <location>
        <begin position="319"/>
        <end position="530"/>
    </location>
</feature>
<dbReference type="InterPro" id="IPR015856">
    <property type="entry name" value="ABC_transpr_CbiO/EcfA_su"/>
</dbReference>
<dbReference type="AlphaFoldDB" id="A0A2U1ZTD2"/>
<dbReference type="Pfam" id="PF00005">
    <property type="entry name" value="ABC_tran"/>
    <property type="match status" value="2"/>
</dbReference>
<keyword evidence="7" id="KW-1185">Reference proteome</keyword>
<feature type="domain" description="ABC transporter" evidence="5">
    <location>
        <begin position="27"/>
        <end position="269"/>
    </location>
</feature>
<dbReference type="Proteomes" id="UP000245166">
    <property type="component" value="Unassembled WGS sequence"/>
</dbReference>
<accession>A0A2U1ZTD2</accession>
<name>A0A2U1ZTD2_9MICO</name>
<organism evidence="6 7">
    <name type="scientific">Serinibacter arcticus</name>
    <dbReference type="NCBI Taxonomy" id="1655435"/>
    <lineage>
        <taxon>Bacteria</taxon>
        <taxon>Bacillati</taxon>
        <taxon>Actinomycetota</taxon>
        <taxon>Actinomycetes</taxon>
        <taxon>Micrococcales</taxon>
        <taxon>Beutenbergiaceae</taxon>
        <taxon>Serinibacter</taxon>
    </lineage>
</organism>
<evidence type="ECO:0000259" key="5">
    <source>
        <dbReference type="PROSITE" id="PS50893"/>
    </source>
</evidence>
<protein>
    <submittedName>
        <fullName evidence="6">ABC transporter ATP-binding protein</fullName>
    </submittedName>
</protein>
<evidence type="ECO:0000313" key="6">
    <source>
        <dbReference type="EMBL" id="PWD50249.1"/>
    </source>
</evidence>
<dbReference type="Gene3D" id="3.40.50.300">
    <property type="entry name" value="P-loop containing nucleotide triphosphate hydrolases"/>
    <property type="match status" value="2"/>
</dbReference>
<dbReference type="SUPFAM" id="SSF52540">
    <property type="entry name" value="P-loop containing nucleoside triphosphate hydrolases"/>
    <property type="match status" value="2"/>
</dbReference>
<dbReference type="InterPro" id="IPR050095">
    <property type="entry name" value="ECF_ABC_transporter_ATP-bd"/>
</dbReference>
<evidence type="ECO:0000256" key="3">
    <source>
        <dbReference type="ARBA" id="ARBA00022741"/>
    </source>
</evidence>
<evidence type="ECO:0000256" key="4">
    <source>
        <dbReference type="ARBA" id="ARBA00022840"/>
    </source>
</evidence>
<dbReference type="GO" id="GO:0043190">
    <property type="term" value="C:ATP-binding cassette (ABC) transporter complex"/>
    <property type="evidence" value="ECO:0007669"/>
    <property type="project" value="TreeGrafter"/>
</dbReference>
<reference evidence="6 7" key="1">
    <citation type="submission" date="2018-03" db="EMBL/GenBank/DDBJ databases">
        <title>Genome assembly of novel Miniimonas species PCH200.</title>
        <authorList>
            <person name="Thakur V."/>
            <person name="Kumar V."/>
            <person name="Singh D."/>
        </authorList>
    </citation>
    <scope>NUCLEOTIDE SEQUENCE [LARGE SCALE GENOMIC DNA]</scope>
    <source>
        <strain evidence="6 7">PCH200</strain>
    </source>
</reference>
<dbReference type="PROSITE" id="PS00211">
    <property type="entry name" value="ABC_TRANSPORTER_1"/>
    <property type="match status" value="2"/>
</dbReference>
<sequence length="563" mass="56590">MPLLMAPTAPVSPSWCVVSAEAAGGVVETDALEVVLPGGDGVGPLTATLGPGEHVLVLGPSGSGKTTLLRTLAGAVPQHVRARVTGTVRIAGTDPVTAGVIGVCEHVGTVAQDPVSGVCLPLVADEVALPLENRAVPRDLIGPAVDAALATAGAAHLRERASGELSGGELQRVALAAATVTAPRLLLLDEPTSMLDAPGVAAVRDAVARVGDDVAVVLVEHRLDEWAAGGTAALPARTVALGRSGRVLADGPTARVLAEHGRELLRQGCWLPLDAELEALLGLGGGLGSPHVRGALLALTASEGPGDVGATAERGPVVLGARGLTIRAGGRPVLTGVDLDLHAGELVAVVGANGAGKSTLLAALAGLERPAAGTVDGPRPGLVFQDPEHQLVGATVREEIAFGLPHGSSRVADALARFDLADWAEHSPYALSGGQKRRLSLAAMLVHDRPVLLADEPGYGLDRAATAVAMGALREAADGGLAVALTSHDLRAVAACADSVVVLADGGVAAVLTPEELLRDPVALASAGMVVPPLLAFLVEHDVPVRPALRLLEELAHDVAVAA</sequence>